<dbReference type="InterPro" id="IPR036637">
    <property type="entry name" value="Phosphohistidine_dom_sf"/>
</dbReference>
<evidence type="ECO:0000313" key="2">
    <source>
        <dbReference type="EMBL" id="KAA9008116.1"/>
    </source>
</evidence>
<sequence length="575" mass="65432">MTTQDVLGQFLGNDDFPIDWRDGEADLFWIFDDLHCPNPLTPMFFDIGGWWLTCDHMFRRFGTPFASDWIAKQVNGYLYTAAIPADPNCRPVAEEFQSRYAPRVPFDGAHKEKIGGFLEKTLPVYGKNFMRWWTERYRPEITRNFEYFDNYDMDGADIAELAVLFEDALDMHDRHWKIHWLVNFAQFSATMELNAAIKELRPDLPEDLPGRLQSSLEDRNWDSIEALWQMKETVKGSTDLSRAFEGETAKVVLAELGNSETGRAFIAEQLEPYQKEFGQKSMWSHEFISPLWAENPGPIIEAVRGYLASDYDYPKTINAVRKDLEEAKAQVMDGLDEGPDRDRLQTLLDRSIGLNPLTPDHHFYIDQGTNARLRTILIAIGRKFVEAGVLDDPEDVLFLRYQEMRYLVGDPEAFDAIDLTSDRRDEMEEQQSMRPPDWIGTATEEHLAFPYAANWGFPEKFYREPPTEADAFTGLPACSGVIEGTARLVTSTDQFDDLQEDEILVCRMTNPAWVVLFTKIRGLVTDAGGSSSHSAVIAREFGIPAVVGTSVATDRIKTGDRVRVNGTSGEVQILR</sequence>
<evidence type="ECO:0000259" key="1">
    <source>
        <dbReference type="Pfam" id="PF00391"/>
    </source>
</evidence>
<dbReference type="Proteomes" id="UP000326554">
    <property type="component" value="Unassembled WGS sequence"/>
</dbReference>
<dbReference type="PANTHER" id="PTHR43615">
    <property type="entry name" value="PHOSPHOENOLPYRUVATE SYNTHASE-RELATED"/>
    <property type="match status" value="1"/>
</dbReference>
<dbReference type="SUPFAM" id="SSF52009">
    <property type="entry name" value="Phosphohistidine domain"/>
    <property type="match status" value="1"/>
</dbReference>
<reference evidence="2 3" key="1">
    <citation type="submission" date="2019-09" db="EMBL/GenBank/DDBJ databases">
        <authorList>
            <person name="Park J.-S."/>
            <person name="Choi H.-J."/>
        </authorList>
    </citation>
    <scope>NUCLEOTIDE SEQUENCE [LARGE SCALE GENOMIC DNA]</scope>
    <source>
        <strain evidence="2 3">176SS1-4</strain>
    </source>
</reference>
<dbReference type="PANTHER" id="PTHR43615:SF1">
    <property type="entry name" value="PPDK_N DOMAIN-CONTAINING PROTEIN"/>
    <property type="match status" value="1"/>
</dbReference>
<name>A0A5J5GIQ9_9RHOB</name>
<dbReference type="Pfam" id="PF00391">
    <property type="entry name" value="PEP-utilizers"/>
    <property type="match status" value="1"/>
</dbReference>
<dbReference type="AlphaFoldDB" id="A0A5J5GIQ9"/>
<dbReference type="InterPro" id="IPR008279">
    <property type="entry name" value="PEP-util_enz_mobile_dom"/>
</dbReference>
<gene>
    <name evidence="2" type="ORF">F3S47_11460</name>
</gene>
<evidence type="ECO:0000313" key="3">
    <source>
        <dbReference type="Proteomes" id="UP000326554"/>
    </source>
</evidence>
<dbReference type="RefSeq" id="WP_150445400.1">
    <property type="nucleotide sequence ID" value="NZ_VYQE01000003.1"/>
</dbReference>
<dbReference type="Gene3D" id="3.50.30.10">
    <property type="entry name" value="Phosphohistidine domain"/>
    <property type="match status" value="1"/>
</dbReference>
<organism evidence="2 3">
    <name type="scientific">Histidinibacterium aquaticum</name>
    <dbReference type="NCBI Taxonomy" id="2613962"/>
    <lineage>
        <taxon>Bacteria</taxon>
        <taxon>Pseudomonadati</taxon>
        <taxon>Pseudomonadota</taxon>
        <taxon>Alphaproteobacteria</taxon>
        <taxon>Rhodobacterales</taxon>
        <taxon>Paracoccaceae</taxon>
        <taxon>Histidinibacterium</taxon>
    </lineage>
</organism>
<dbReference type="InterPro" id="IPR051549">
    <property type="entry name" value="PEP_Utilizing_Enz"/>
</dbReference>
<dbReference type="GO" id="GO:0016772">
    <property type="term" value="F:transferase activity, transferring phosphorus-containing groups"/>
    <property type="evidence" value="ECO:0007669"/>
    <property type="project" value="InterPro"/>
</dbReference>
<accession>A0A5J5GIQ9</accession>
<proteinExistence type="predicted"/>
<dbReference type="InterPro" id="IPR018274">
    <property type="entry name" value="PEP_util_AS"/>
</dbReference>
<comment type="caution">
    <text evidence="2">The sequence shown here is derived from an EMBL/GenBank/DDBJ whole genome shotgun (WGS) entry which is preliminary data.</text>
</comment>
<dbReference type="PROSITE" id="PS00370">
    <property type="entry name" value="PEP_ENZYMES_PHOS_SITE"/>
    <property type="match status" value="1"/>
</dbReference>
<keyword evidence="3" id="KW-1185">Reference proteome</keyword>
<protein>
    <submittedName>
        <fullName evidence="2">PEP-utilizing protein</fullName>
    </submittedName>
</protein>
<dbReference type="EMBL" id="VYQE01000003">
    <property type="protein sequence ID" value="KAA9008116.1"/>
    <property type="molecule type" value="Genomic_DNA"/>
</dbReference>
<feature type="domain" description="PEP-utilising enzyme mobile" evidence="1">
    <location>
        <begin position="499"/>
        <end position="569"/>
    </location>
</feature>